<dbReference type="GO" id="GO:0042800">
    <property type="term" value="F:histone H3K4 methyltransferase activity"/>
    <property type="evidence" value="ECO:0007669"/>
    <property type="project" value="TreeGrafter"/>
</dbReference>
<dbReference type="SUPFAM" id="SSF57414">
    <property type="entry name" value="Hairpin loop containing domain-like"/>
    <property type="match status" value="1"/>
</dbReference>
<dbReference type="SMART" id="SM00241">
    <property type="entry name" value="ZP"/>
    <property type="match status" value="1"/>
</dbReference>
<feature type="domain" description="ZP" evidence="3">
    <location>
        <begin position="208"/>
        <end position="833"/>
    </location>
</feature>
<dbReference type="GO" id="GO:0000793">
    <property type="term" value="C:condensed chromosome"/>
    <property type="evidence" value="ECO:0007669"/>
    <property type="project" value="TreeGrafter"/>
</dbReference>
<dbReference type="GO" id="GO:0005634">
    <property type="term" value="C:nucleus"/>
    <property type="evidence" value="ECO:0007669"/>
    <property type="project" value="TreeGrafter"/>
</dbReference>
<dbReference type="GO" id="GO:0000014">
    <property type="term" value="F:single-stranded DNA endodeoxyribonuclease activity"/>
    <property type="evidence" value="ECO:0007669"/>
    <property type="project" value="TreeGrafter"/>
</dbReference>
<dbReference type="GO" id="GO:0015074">
    <property type="term" value="P:DNA integration"/>
    <property type="evidence" value="ECO:0007669"/>
    <property type="project" value="TreeGrafter"/>
</dbReference>
<evidence type="ECO:0000259" key="3">
    <source>
        <dbReference type="PROSITE" id="PS51034"/>
    </source>
</evidence>
<dbReference type="GO" id="GO:0031297">
    <property type="term" value="P:replication fork processing"/>
    <property type="evidence" value="ECO:0007669"/>
    <property type="project" value="TreeGrafter"/>
</dbReference>
<dbReference type="CDD" id="cd01099">
    <property type="entry name" value="PAN_AP_HGF"/>
    <property type="match status" value="1"/>
</dbReference>
<evidence type="ECO:0000313" key="4">
    <source>
        <dbReference type="Proteomes" id="UP000035681"/>
    </source>
</evidence>
<organism evidence="4 5">
    <name type="scientific">Strongyloides stercoralis</name>
    <name type="common">Threadworm</name>
    <dbReference type="NCBI Taxonomy" id="6248"/>
    <lineage>
        <taxon>Eukaryota</taxon>
        <taxon>Metazoa</taxon>
        <taxon>Ecdysozoa</taxon>
        <taxon>Nematoda</taxon>
        <taxon>Chromadorea</taxon>
        <taxon>Rhabditida</taxon>
        <taxon>Tylenchina</taxon>
        <taxon>Panagrolaimomorpha</taxon>
        <taxon>Strongyloidoidea</taxon>
        <taxon>Strongyloididae</taxon>
        <taxon>Strongyloides</taxon>
    </lineage>
</organism>
<dbReference type="Gene3D" id="3.50.4.10">
    <property type="entry name" value="Hepatocyte Growth Factor"/>
    <property type="match status" value="1"/>
</dbReference>
<dbReference type="GO" id="GO:0000729">
    <property type="term" value="P:DNA double-strand break processing"/>
    <property type="evidence" value="ECO:0007669"/>
    <property type="project" value="TreeGrafter"/>
</dbReference>
<accession>A0AAF5I410</accession>
<dbReference type="InterPro" id="IPR001888">
    <property type="entry name" value="Transposase_1"/>
</dbReference>
<dbReference type="PROSITE" id="PS50948">
    <property type="entry name" value="PAN"/>
    <property type="match status" value="2"/>
</dbReference>
<dbReference type="GO" id="GO:0003690">
    <property type="term" value="F:double-stranded DNA binding"/>
    <property type="evidence" value="ECO:0007669"/>
    <property type="project" value="TreeGrafter"/>
</dbReference>
<dbReference type="InterPro" id="IPR001507">
    <property type="entry name" value="ZP_dom"/>
</dbReference>
<dbReference type="SMART" id="SM00473">
    <property type="entry name" value="PAN_AP"/>
    <property type="match status" value="2"/>
</dbReference>
<dbReference type="Gene3D" id="1.10.10.1450">
    <property type="match status" value="1"/>
</dbReference>
<dbReference type="PANTHER" id="PTHR46060">
    <property type="entry name" value="MARINER MOS1 TRANSPOSASE-LIKE PROTEIN"/>
    <property type="match status" value="1"/>
</dbReference>
<dbReference type="InterPro" id="IPR052709">
    <property type="entry name" value="Transposase-MT_Hybrid"/>
</dbReference>
<feature type="region of interest" description="Disordered" evidence="1">
    <location>
        <begin position="573"/>
        <end position="608"/>
    </location>
</feature>
<proteinExistence type="predicted"/>
<dbReference type="InterPro" id="IPR003609">
    <property type="entry name" value="Pan_app"/>
</dbReference>
<dbReference type="GO" id="GO:0044774">
    <property type="term" value="P:mitotic DNA integrity checkpoint signaling"/>
    <property type="evidence" value="ECO:0007669"/>
    <property type="project" value="TreeGrafter"/>
</dbReference>
<dbReference type="PROSITE" id="PS51034">
    <property type="entry name" value="ZP_2"/>
    <property type="match status" value="1"/>
</dbReference>
<dbReference type="Pfam" id="PF00024">
    <property type="entry name" value="PAN_1"/>
    <property type="match status" value="1"/>
</dbReference>
<dbReference type="Pfam" id="PF17906">
    <property type="entry name" value="HTH_48"/>
    <property type="match status" value="1"/>
</dbReference>
<protein>
    <submittedName>
        <fullName evidence="5">ZP domain-containing protein</fullName>
    </submittedName>
</protein>
<dbReference type="PANTHER" id="PTHR46060:SF2">
    <property type="entry name" value="HISTONE-LYSINE N-METHYLTRANSFERASE SETMAR"/>
    <property type="match status" value="1"/>
</dbReference>
<dbReference type="InterPro" id="IPR036397">
    <property type="entry name" value="RNaseH_sf"/>
</dbReference>
<name>A0AAF5I410_STRER</name>
<dbReference type="GO" id="GO:0044547">
    <property type="term" value="F:DNA topoisomerase binding"/>
    <property type="evidence" value="ECO:0007669"/>
    <property type="project" value="TreeGrafter"/>
</dbReference>
<keyword evidence="4" id="KW-1185">Reference proteome</keyword>
<dbReference type="AlphaFoldDB" id="A0AAF5I410"/>
<dbReference type="GO" id="GO:0003697">
    <property type="term" value="F:single-stranded DNA binding"/>
    <property type="evidence" value="ECO:0007669"/>
    <property type="project" value="TreeGrafter"/>
</dbReference>
<dbReference type="WBParaSite" id="TCONS_00015343.p1">
    <property type="protein sequence ID" value="TCONS_00015343.p1"/>
    <property type="gene ID" value="XLOC_009558"/>
</dbReference>
<feature type="domain" description="Apple" evidence="2">
    <location>
        <begin position="13"/>
        <end position="103"/>
    </location>
</feature>
<reference evidence="5" key="1">
    <citation type="submission" date="2024-02" db="UniProtKB">
        <authorList>
            <consortium name="WormBaseParasite"/>
        </authorList>
    </citation>
    <scope>IDENTIFICATION</scope>
</reference>
<dbReference type="Pfam" id="PF01359">
    <property type="entry name" value="Transposase_1"/>
    <property type="match status" value="1"/>
</dbReference>
<dbReference type="Proteomes" id="UP000035681">
    <property type="component" value="Unplaced"/>
</dbReference>
<dbReference type="GO" id="GO:0046975">
    <property type="term" value="F:histone H3K36 methyltransferase activity"/>
    <property type="evidence" value="ECO:0007669"/>
    <property type="project" value="TreeGrafter"/>
</dbReference>
<dbReference type="InterPro" id="IPR041426">
    <property type="entry name" value="Mos1_HTH"/>
</dbReference>
<dbReference type="GO" id="GO:0035861">
    <property type="term" value="C:site of double-strand break"/>
    <property type="evidence" value="ECO:0007669"/>
    <property type="project" value="TreeGrafter"/>
</dbReference>
<sequence>MSFTNEVTLTQECKPIYVRWPRVRLNVPPTTEGTFPFTTCKGACTNEENPVRKGSFQECSSFNHRVGPNQYSSHCQLFQKDQSQILDGYIEADDRYSFYWKYCLKSNRVCSGDYAFNFLSDRYMARSEIQKYIISNTLEDCLSECLNQNDYICRSVTFNRTSGGCSLSSQNQLSKPAMIKLNNNPNFRVDYYENNCFNISESFNFDYKCEENGIRVTVNSKLPYTGALYGLYDFFTCKIEPKEETNFEYLFEYPTISKNCSDSIRFKGKEMILEVVLSTDGVEPLYFITPDDLTFQARCPILESVGTESNEDGVASPDSLKNKITTNSNNLKKVNASSLVTAPPKPTNHLIPQLTLFPKITTTTDKIESNFIVTKKKVQNYESSMADEGSGEDYFEGTNNISPFIDHESNDINKELISRTTNSLSTVQQLTSAKYTVIHSTKRGLVPIYGTTVSPLTTPSLDRMYKTKVYSYGIDRRNKEPRKLTSISGIELITESTKNIIEHEKLIDSKTSINHISIYPDSTKQYPQLKKSSNITAHISFPNSNTIAVKTGIPHQTSVVKNEKITVSIGTTKEPITTTPPTTKLISPTTKNIPTTTTTQQPITTQTPKKISNIPEAIEEEVTLTTSSFKPTETIKTTTTITTTATTTTTTTTTTKKVTTEAAKEIATTKSTSIANVKSSNETSTRKPQETTEKNVDIEDVIKGGSKKDPVTFEIFHNGQPVEVVVVGSRITLSFTPYYAISPAYMSITGCQVEPIGSLYDWEKEPLAIIKDGCQADHVGLVCPPQNTDYGVRVTVEAFRYQTTAQIQYTCLIRICPFAECPINICNSVDGCPNSSSHDILSSMFQNRAKRYLSLEEIRAALAANPYLQQQLNLANDTLPMSTDRMNAVLQQQLVAIGGDHVVRRRLIVVNSEEELKYYVKTGDVPDNFVFTYEMEKHTFKRGTNATKTTQNINEAFGEDVVSTSTVQRWFKKFNEGNENLENEDRGRPCSTVDNDELRAVVEADPRQTLGQLAEALNLDKWIPHELNDYQKNRRFEICSSLILRNKNDPFLDRIVTCDEKWILYDNRKRSGQWLDINEAPKSFPKPQLNQKKVMVTVWWSAEGIIHYEFLKPGETITAESYCQQIEEMHKKLCQKRPALVNRKGPILLHDNARPHVSKKTLQKLGELGYETLPHPAYSPDLAPTDFHFFKHLDHFLNEKIFNNEEDIKTAFEDFIASRSQDFYQNGINKMVSRWQQCIDSTGSYF</sequence>
<dbReference type="Gene3D" id="3.30.420.10">
    <property type="entry name" value="Ribonuclease H-like superfamily/Ribonuclease H"/>
    <property type="match status" value="1"/>
</dbReference>
<evidence type="ECO:0000259" key="2">
    <source>
        <dbReference type="PROSITE" id="PS50948"/>
    </source>
</evidence>
<dbReference type="GO" id="GO:0006303">
    <property type="term" value="P:double-strand break repair via nonhomologous end joining"/>
    <property type="evidence" value="ECO:0007669"/>
    <property type="project" value="TreeGrafter"/>
</dbReference>
<evidence type="ECO:0000256" key="1">
    <source>
        <dbReference type="SAM" id="MobiDB-lite"/>
    </source>
</evidence>
<evidence type="ECO:0000313" key="5">
    <source>
        <dbReference type="WBParaSite" id="TCONS_00015343.p1"/>
    </source>
</evidence>
<feature type="domain" description="Apple" evidence="2">
    <location>
        <begin position="110"/>
        <end position="196"/>
    </location>
</feature>